<dbReference type="EMBL" id="MTYJ01000423">
    <property type="protein sequence ID" value="OWA54558.1"/>
    <property type="molecule type" value="Genomic_DNA"/>
</dbReference>
<dbReference type="PANTHER" id="PTHR46060:SF1">
    <property type="entry name" value="MARINER MOS1 TRANSPOSASE-LIKE PROTEIN"/>
    <property type="match status" value="1"/>
</dbReference>
<dbReference type="AlphaFoldDB" id="A0A9X6RNN3"/>
<dbReference type="Proteomes" id="UP000192578">
    <property type="component" value="Unassembled WGS sequence"/>
</dbReference>
<dbReference type="GO" id="GO:0003676">
    <property type="term" value="F:nucleic acid binding"/>
    <property type="evidence" value="ECO:0007669"/>
    <property type="project" value="InterPro"/>
</dbReference>
<proteinExistence type="predicted"/>
<keyword evidence="3" id="KW-1185">Reference proteome</keyword>
<name>A0A9X6RNN3_HYPEX</name>
<gene>
    <name evidence="2" type="ORF">BV898_18958</name>
</gene>
<dbReference type="InterPro" id="IPR036397">
    <property type="entry name" value="RNaseH_sf"/>
</dbReference>
<protein>
    <submittedName>
        <fullName evidence="2">Uncharacterized protein</fullName>
    </submittedName>
</protein>
<evidence type="ECO:0000256" key="1">
    <source>
        <dbReference type="SAM" id="MobiDB-lite"/>
    </source>
</evidence>
<evidence type="ECO:0000313" key="3">
    <source>
        <dbReference type="Proteomes" id="UP000192578"/>
    </source>
</evidence>
<dbReference type="InterPro" id="IPR052709">
    <property type="entry name" value="Transposase-MT_Hybrid"/>
</dbReference>
<organism evidence="2 3">
    <name type="scientific">Hypsibius exemplaris</name>
    <name type="common">Freshwater tardigrade</name>
    <dbReference type="NCBI Taxonomy" id="2072580"/>
    <lineage>
        <taxon>Eukaryota</taxon>
        <taxon>Metazoa</taxon>
        <taxon>Ecdysozoa</taxon>
        <taxon>Tardigrada</taxon>
        <taxon>Eutardigrada</taxon>
        <taxon>Parachela</taxon>
        <taxon>Hypsibioidea</taxon>
        <taxon>Hypsibiidae</taxon>
        <taxon>Hypsibius</taxon>
    </lineage>
</organism>
<dbReference type="Gene3D" id="3.30.420.10">
    <property type="entry name" value="Ribonuclease H-like superfamily/Ribonuclease H"/>
    <property type="match status" value="1"/>
</dbReference>
<comment type="caution">
    <text evidence="2">The sequence shown here is derived from an EMBL/GenBank/DDBJ whole genome shotgun (WGS) entry which is preliminary data.</text>
</comment>
<accession>A0A9X6RNN3</accession>
<reference evidence="3" key="1">
    <citation type="submission" date="2017-01" db="EMBL/GenBank/DDBJ databases">
        <title>Comparative genomics of anhydrobiosis in the tardigrade Hypsibius dujardini.</title>
        <authorList>
            <person name="Yoshida Y."/>
            <person name="Koutsovoulos G."/>
            <person name="Laetsch D."/>
            <person name="Stevens L."/>
            <person name="Kumar S."/>
            <person name="Horikawa D."/>
            <person name="Ishino K."/>
            <person name="Komine S."/>
            <person name="Tomita M."/>
            <person name="Blaxter M."/>
            <person name="Arakawa K."/>
        </authorList>
    </citation>
    <scope>NUCLEOTIDE SEQUENCE [LARGE SCALE GENOMIC DNA]</scope>
    <source>
        <strain evidence="3">Z151</strain>
    </source>
</reference>
<sequence>MGRKLDLGLRESILTLVSLRYSSRKIVQALKVRNIVVSQKAVPNLIRKNNNKEAGSDTAPSSVKPCGSPKLRTLGLVAAIEKDLSGPNPLTLSALSLKYGVSATTIANVISQDLEGKVRKKCRVHALSNKQAKQRLDRGPRFLRYINGRKWKNIVTIDEAWVYLTDTNGIRKIYYEFRGERSPESWTKFWKESHPKGVMFVAGVCSRGITAIRFVKPGAKISSEYYIQHVLKPLFKNDIRKLFPGELINKVVFHHDSAPAHSSGITQEWLRNSGIKFIPKEHWMGNSPDLAPMDFCVNGLFKWKLFDHAATTVAGLKRVMRKIPSESNEELLAPTQSRRAVDGVQTSIIPPHTQLMVRHGSPGRPRGPPGLSQQQYNTRPGERRKTLFGPFDVRTNGDGEEMTTETADLLVDMNDQP</sequence>
<evidence type="ECO:0000313" key="2">
    <source>
        <dbReference type="EMBL" id="OWA54558.1"/>
    </source>
</evidence>
<dbReference type="PANTHER" id="PTHR46060">
    <property type="entry name" value="MARINER MOS1 TRANSPOSASE-LIKE PROTEIN"/>
    <property type="match status" value="1"/>
</dbReference>
<feature type="region of interest" description="Disordered" evidence="1">
    <location>
        <begin position="359"/>
        <end position="405"/>
    </location>
</feature>